<evidence type="ECO:0000259" key="1">
    <source>
        <dbReference type="PROSITE" id="PS51677"/>
    </source>
</evidence>
<dbReference type="RefSeq" id="WP_210089616.1">
    <property type="nucleotide sequence ID" value="NZ_JAGGKG010000012.1"/>
</dbReference>
<dbReference type="Proteomes" id="UP001519272">
    <property type="component" value="Unassembled WGS sequence"/>
</dbReference>
<evidence type="ECO:0000313" key="2">
    <source>
        <dbReference type="EMBL" id="MBP1906006.1"/>
    </source>
</evidence>
<protein>
    <submittedName>
        <fullName evidence="2">Peptidoglycan/xylan/chitin deacetylase (PgdA/CDA1 family)</fullName>
    </submittedName>
</protein>
<dbReference type="CDD" id="cd10917">
    <property type="entry name" value="CE4_NodB_like_6s_7s"/>
    <property type="match status" value="1"/>
</dbReference>
<dbReference type="EMBL" id="JAGGKG010000012">
    <property type="protein sequence ID" value="MBP1906006.1"/>
    <property type="molecule type" value="Genomic_DNA"/>
</dbReference>
<comment type="caution">
    <text evidence="2">The sequence shown here is derived from an EMBL/GenBank/DDBJ whole genome shotgun (WGS) entry which is preliminary data.</text>
</comment>
<evidence type="ECO:0000313" key="3">
    <source>
        <dbReference type="Proteomes" id="UP001519272"/>
    </source>
</evidence>
<dbReference type="PANTHER" id="PTHR10587">
    <property type="entry name" value="GLYCOSYL TRANSFERASE-RELATED"/>
    <property type="match status" value="1"/>
</dbReference>
<dbReference type="Gene3D" id="3.20.20.370">
    <property type="entry name" value="Glycoside hydrolase/deacetylase"/>
    <property type="match status" value="1"/>
</dbReference>
<feature type="domain" description="NodB homology" evidence="1">
    <location>
        <begin position="18"/>
        <end position="202"/>
    </location>
</feature>
<reference evidence="2 3" key="1">
    <citation type="submission" date="2021-03" db="EMBL/GenBank/DDBJ databases">
        <title>Genomic Encyclopedia of Type Strains, Phase IV (KMG-IV): sequencing the most valuable type-strain genomes for metagenomic binning, comparative biology and taxonomic classification.</title>
        <authorList>
            <person name="Goeker M."/>
        </authorList>
    </citation>
    <scope>NUCLEOTIDE SEQUENCE [LARGE SCALE GENOMIC DNA]</scope>
    <source>
        <strain evidence="2 3">DSM 14349</strain>
    </source>
</reference>
<proteinExistence type="predicted"/>
<dbReference type="PROSITE" id="PS51677">
    <property type="entry name" value="NODB"/>
    <property type="match status" value="1"/>
</dbReference>
<dbReference type="InterPro" id="IPR050248">
    <property type="entry name" value="Polysacc_deacetylase_ArnD"/>
</dbReference>
<dbReference type="InterPro" id="IPR002509">
    <property type="entry name" value="NODB_dom"/>
</dbReference>
<dbReference type="Pfam" id="PF01522">
    <property type="entry name" value="Polysacc_deac_1"/>
    <property type="match status" value="1"/>
</dbReference>
<name>A0ABS4FTV0_9BACL</name>
<dbReference type="InterPro" id="IPR011330">
    <property type="entry name" value="Glyco_hydro/deAcase_b/a-brl"/>
</dbReference>
<dbReference type="SUPFAM" id="SSF88713">
    <property type="entry name" value="Glycoside hydrolase/deacetylase"/>
    <property type="match status" value="1"/>
</dbReference>
<organism evidence="2 3">
    <name type="scientific">Paenibacillus turicensis</name>
    <dbReference type="NCBI Taxonomy" id="160487"/>
    <lineage>
        <taxon>Bacteria</taxon>
        <taxon>Bacillati</taxon>
        <taxon>Bacillota</taxon>
        <taxon>Bacilli</taxon>
        <taxon>Bacillales</taxon>
        <taxon>Paenibacillaceae</taxon>
        <taxon>Paenibacillus</taxon>
    </lineage>
</organism>
<gene>
    <name evidence="2" type="ORF">J2Z32_002655</name>
</gene>
<keyword evidence="3" id="KW-1185">Reference proteome</keyword>
<sequence>MDKLTKFSVLEQVSTEDKIVAFTFDDGPNPLYTRQLLDIFRAVGGKATFFMLGQQMDASEDAEQVAREAHAAGHEIGNHTYTHPNLATVSLEEAQAEIEKMEQRIVQITGKKPAVFRPPYFGINDEVQQFVGNRGYYTIGAVNNEAQDWEQPGVDFIIDQTKKKLRKGSILIFHDGYGDRSQSIEAVRLLAEELTAEGYQLVTVSELISLATQ</sequence>
<accession>A0ABS4FTV0</accession>